<evidence type="ECO:0000313" key="1">
    <source>
        <dbReference type="EMBL" id="CAI9690763.1"/>
    </source>
</evidence>
<dbReference type="EMBL" id="OX596085">
    <property type="protein sequence ID" value="CAI9690763.1"/>
    <property type="molecule type" value="Genomic_DNA"/>
</dbReference>
<accession>A0ACB0DR79</accession>
<organism evidence="1 2">
    <name type="scientific">Rangifer tarandus platyrhynchus</name>
    <name type="common">Svalbard reindeer</name>
    <dbReference type="NCBI Taxonomy" id="3082113"/>
    <lineage>
        <taxon>Eukaryota</taxon>
        <taxon>Metazoa</taxon>
        <taxon>Chordata</taxon>
        <taxon>Craniata</taxon>
        <taxon>Vertebrata</taxon>
        <taxon>Euteleostomi</taxon>
        <taxon>Mammalia</taxon>
        <taxon>Eutheria</taxon>
        <taxon>Laurasiatheria</taxon>
        <taxon>Artiodactyla</taxon>
        <taxon>Ruminantia</taxon>
        <taxon>Pecora</taxon>
        <taxon>Cervidae</taxon>
        <taxon>Odocoileinae</taxon>
        <taxon>Rangifer</taxon>
    </lineage>
</organism>
<gene>
    <name evidence="1" type="ORF">MRATA1EN3_LOCUS1976</name>
</gene>
<name>A0ACB0DR79_RANTA</name>
<proteinExistence type="predicted"/>
<protein>
    <submittedName>
        <fullName evidence="1">Uncharacterized protein</fullName>
    </submittedName>
</protein>
<evidence type="ECO:0000313" key="2">
    <source>
        <dbReference type="Proteomes" id="UP001162501"/>
    </source>
</evidence>
<dbReference type="Proteomes" id="UP001162501">
    <property type="component" value="Chromosome 1"/>
</dbReference>
<sequence>MGVEGKGRRDRETDGALALDGRRPNGPGIRGSCGARSGDAVPGTRAEAGGEVSLLAGSAAGPQPCAPRQVGAGRLRGSPLAPAAVVPGSGGGQAAGGDRGATPLFPTFFRSFWGLGGECTVLEPARRWGSGGEVAGYREDSDHTSREGPPSTNFKTPRLKSPGTRSSLAFCKLKPFITFGKDLVILVKSPPWRETLDN</sequence>
<reference evidence="1" key="1">
    <citation type="submission" date="2023-05" db="EMBL/GenBank/DDBJ databases">
        <authorList>
            <consortium name="ELIXIR-Norway"/>
        </authorList>
    </citation>
    <scope>NUCLEOTIDE SEQUENCE</scope>
</reference>